<dbReference type="Pfam" id="PF03313">
    <property type="entry name" value="SDH_alpha"/>
    <property type="match status" value="1"/>
</dbReference>
<dbReference type="PANTHER" id="PTHR30501:SF2">
    <property type="entry name" value="UPF0597 PROTEIN YHAM"/>
    <property type="match status" value="1"/>
</dbReference>
<evidence type="ECO:0000256" key="1">
    <source>
        <dbReference type="HAMAP-Rule" id="MF_01845"/>
    </source>
</evidence>
<evidence type="ECO:0000259" key="2">
    <source>
        <dbReference type="Pfam" id="PF03313"/>
    </source>
</evidence>
<comment type="caution">
    <text evidence="3">The sequence shown here is derived from an EMBL/GenBank/DDBJ whole genome shotgun (WGS) entry which is preliminary data.</text>
</comment>
<evidence type="ECO:0000313" key="3">
    <source>
        <dbReference type="EMBL" id="KRK60716.1"/>
    </source>
</evidence>
<reference evidence="3 4" key="1">
    <citation type="journal article" date="2015" name="Genome Announc.">
        <title>Expanding the biotechnology potential of lactobacilli through comparative genomics of 213 strains and associated genera.</title>
        <authorList>
            <person name="Sun Z."/>
            <person name="Harris H.M."/>
            <person name="McCann A."/>
            <person name="Guo C."/>
            <person name="Argimon S."/>
            <person name="Zhang W."/>
            <person name="Yang X."/>
            <person name="Jeffery I.B."/>
            <person name="Cooney J.C."/>
            <person name="Kagawa T.F."/>
            <person name="Liu W."/>
            <person name="Song Y."/>
            <person name="Salvetti E."/>
            <person name="Wrobel A."/>
            <person name="Rasinkangas P."/>
            <person name="Parkhill J."/>
            <person name="Rea M.C."/>
            <person name="O'Sullivan O."/>
            <person name="Ritari J."/>
            <person name="Douillard F.P."/>
            <person name="Paul Ross R."/>
            <person name="Yang R."/>
            <person name="Briner A.E."/>
            <person name="Felis G.E."/>
            <person name="de Vos W.M."/>
            <person name="Barrangou R."/>
            <person name="Klaenhammer T.R."/>
            <person name="Caufield P.W."/>
            <person name="Cui Y."/>
            <person name="Zhang H."/>
            <person name="O'Toole P.W."/>
        </authorList>
    </citation>
    <scope>NUCLEOTIDE SEQUENCE [LARGE SCALE GENOMIC DNA]</scope>
    <source>
        <strain evidence="3 4">DSM 16041</strain>
    </source>
</reference>
<dbReference type="PANTHER" id="PTHR30501">
    <property type="entry name" value="UPF0597 PROTEIN YHAM"/>
    <property type="match status" value="1"/>
</dbReference>
<dbReference type="RefSeq" id="WP_225430224.1">
    <property type="nucleotide sequence ID" value="NZ_GG700738.1"/>
</dbReference>
<proteinExistence type="inferred from homology"/>
<organism evidence="3 4">
    <name type="scientific">Limosilactobacillus antri DSM 16041</name>
    <dbReference type="NCBI Taxonomy" id="525309"/>
    <lineage>
        <taxon>Bacteria</taxon>
        <taxon>Bacillati</taxon>
        <taxon>Bacillota</taxon>
        <taxon>Bacilli</taxon>
        <taxon>Lactobacillales</taxon>
        <taxon>Lactobacillaceae</taxon>
        <taxon>Limosilactobacillus</taxon>
    </lineage>
</organism>
<feature type="domain" description="Serine dehydratase-like alpha subunit" evidence="2">
    <location>
        <begin position="201"/>
        <end position="425"/>
    </location>
</feature>
<evidence type="ECO:0000313" key="4">
    <source>
        <dbReference type="Proteomes" id="UP000051883"/>
    </source>
</evidence>
<name>A0ABR5P1X9_9LACO</name>
<keyword evidence="4" id="KW-1185">Reference proteome</keyword>
<dbReference type="InterPro" id="IPR005130">
    <property type="entry name" value="Ser_deHydtase-like_asu"/>
</dbReference>
<protein>
    <recommendedName>
        <fullName evidence="1">UPF0597 protein FC31_GL000749</fullName>
    </recommendedName>
</protein>
<dbReference type="InterPro" id="IPR021144">
    <property type="entry name" value="UPF0597"/>
</dbReference>
<dbReference type="HAMAP" id="MF_01845">
    <property type="entry name" value="UPF0597"/>
    <property type="match status" value="1"/>
</dbReference>
<dbReference type="PIRSF" id="PIRSF006054">
    <property type="entry name" value="UCP006054"/>
    <property type="match status" value="1"/>
</dbReference>
<accession>A0ABR5P1X9</accession>
<gene>
    <name evidence="3" type="ORF">FC31_GL000749</name>
</gene>
<comment type="similarity">
    <text evidence="1">Belongs to the UPF0597 family.</text>
</comment>
<dbReference type="Proteomes" id="UP000051883">
    <property type="component" value="Unassembled WGS sequence"/>
</dbReference>
<sequence>MNQHSRMMYRTALKSSIQLAKGCTEPVAVALAAAKCGAQLDRAEPATIEVAVSANIFKNALAVIVPGTGEAGLPVAASLGYLWGDPAAGLGVIPQLTTDQRTRVLGLAHSGKVTVTVADVPDKLYVAVKATTPDGHTALTKIAGSHTNIYFVQQDDQVVWDNGKPTQAAPAGWLTFMRQTTLADIWDFAVNQEAVEGLQFILTTRDHNLALAQDGFDHHYGMGVGQAIASAKGLGNTDNLTSRIIAWTAAAADARMGGSQLLAATNSGSGNQGITATVPVCVAAEEWGSSKKQLIRALTLSHLTAIYIHSFLPSLTAYCATHSAAMGAATGICYLAGGTVEDAARAIKIMIGDANGLICDGAGCSCAVKVSTAVQTMLKAVDMALQGITVPATNGVVSESVDETIRGLGKLTSEGMAATDSIILKIMRAKNN</sequence>
<dbReference type="EMBL" id="AZDK01000002">
    <property type="protein sequence ID" value="KRK60716.1"/>
    <property type="molecule type" value="Genomic_DNA"/>
</dbReference>